<dbReference type="EC" id="3.1.3.-" evidence="9"/>
<feature type="active site" description="Proton donor" evidence="10">
    <location>
        <position position="10"/>
    </location>
</feature>
<dbReference type="GO" id="GO:0016791">
    <property type="term" value="F:phosphatase activity"/>
    <property type="evidence" value="ECO:0007669"/>
    <property type="project" value="InterPro"/>
</dbReference>
<dbReference type="GO" id="GO:0005737">
    <property type="term" value="C:cytoplasm"/>
    <property type="evidence" value="ECO:0007669"/>
    <property type="project" value="UniProtKB-SubCell"/>
</dbReference>
<feature type="binding site" evidence="12">
    <location>
        <position position="106"/>
    </location>
    <ligand>
        <name>Zn(2+)</name>
        <dbReference type="ChEBI" id="CHEBI:29105"/>
    </ligand>
</feature>
<dbReference type="InterPro" id="IPR006543">
    <property type="entry name" value="Histidinol-phos"/>
</dbReference>
<evidence type="ECO:0000256" key="9">
    <source>
        <dbReference type="PIRNR" id="PIRNR004682"/>
    </source>
</evidence>
<dbReference type="NCBIfam" id="TIGR01656">
    <property type="entry name" value="Histidinol-ppas"/>
    <property type="match status" value="1"/>
</dbReference>
<dbReference type="NCBIfam" id="TIGR01662">
    <property type="entry name" value="HAD-SF-IIIA"/>
    <property type="match status" value="1"/>
</dbReference>
<evidence type="ECO:0000256" key="10">
    <source>
        <dbReference type="PIRSR" id="PIRSR004682-1"/>
    </source>
</evidence>
<evidence type="ECO:0000256" key="11">
    <source>
        <dbReference type="PIRSR" id="PIRSR004682-3"/>
    </source>
</evidence>
<comment type="cofactor">
    <cofactor evidence="12">
        <name>Zn(2+)</name>
        <dbReference type="ChEBI" id="CHEBI:29105"/>
    </cofactor>
</comment>
<dbReference type="FunFam" id="3.40.50.1000:FF:000037">
    <property type="entry name" value="D,D-heptose 1,7-bisphosphate phosphatase"/>
    <property type="match status" value="1"/>
</dbReference>
<dbReference type="Proteomes" id="UP001212602">
    <property type="component" value="Unassembled WGS sequence"/>
</dbReference>
<dbReference type="Gene3D" id="3.40.50.1000">
    <property type="entry name" value="HAD superfamily/HAD-like"/>
    <property type="match status" value="1"/>
</dbReference>
<name>A0AAE3NBE1_9BURK</name>
<evidence type="ECO:0000256" key="8">
    <source>
        <dbReference type="ARBA" id="ARBA00061616"/>
    </source>
</evidence>
<dbReference type="SUPFAM" id="SSF56784">
    <property type="entry name" value="HAD-like"/>
    <property type="match status" value="1"/>
</dbReference>
<accession>A0AAE3NBE1</accession>
<dbReference type="CDD" id="cd07503">
    <property type="entry name" value="HAD_HisB-N"/>
    <property type="match status" value="1"/>
</dbReference>
<dbReference type="PANTHER" id="PTHR42891:SF1">
    <property type="entry name" value="D-GLYCERO-BETA-D-MANNO-HEPTOSE-1,7-BISPHOSPHATE 7-PHOSPHATASE"/>
    <property type="match status" value="1"/>
</dbReference>
<keyword evidence="4 9" id="KW-0378">Hydrolase</keyword>
<evidence type="ECO:0000256" key="2">
    <source>
        <dbReference type="ARBA" id="ARBA00022490"/>
    </source>
</evidence>
<keyword evidence="2 9" id="KW-0963">Cytoplasm</keyword>
<evidence type="ECO:0000256" key="12">
    <source>
        <dbReference type="PIRSR" id="PIRSR004682-4"/>
    </source>
</evidence>
<dbReference type="PIRSF" id="PIRSF004682">
    <property type="entry name" value="GmhB"/>
    <property type="match status" value="1"/>
</dbReference>
<evidence type="ECO:0000313" key="14">
    <source>
        <dbReference type="Proteomes" id="UP001212602"/>
    </source>
</evidence>
<feature type="binding site" evidence="12">
    <location>
        <position position="89"/>
    </location>
    <ligand>
        <name>Zn(2+)</name>
        <dbReference type="ChEBI" id="CHEBI:29105"/>
    </ligand>
</feature>
<dbReference type="InterPro" id="IPR023214">
    <property type="entry name" value="HAD_sf"/>
</dbReference>
<feature type="site" description="Stabilizes the phosphoryl group" evidence="11">
    <location>
        <position position="50"/>
    </location>
</feature>
<proteinExistence type="inferred from homology"/>
<dbReference type="InterPro" id="IPR004446">
    <property type="entry name" value="Heptose_bisP_phosphatase"/>
</dbReference>
<feature type="site" description="Contributes to substrate recognition" evidence="11">
    <location>
        <position position="107"/>
    </location>
</feature>
<feature type="binding site" evidence="12">
    <location>
        <position position="8"/>
    </location>
    <ligand>
        <name>Mg(2+)</name>
        <dbReference type="ChEBI" id="CHEBI:18420"/>
    </ligand>
</feature>
<comment type="similarity">
    <text evidence="8 9">Belongs to the gmhB family.</text>
</comment>
<comment type="cofactor">
    <cofactor evidence="12">
        <name>Mg(2+)</name>
        <dbReference type="ChEBI" id="CHEBI:18420"/>
    </cofactor>
</comment>
<feature type="active site" description="Nucleophile" evidence="10">
    <location>
        <position position="8"/>
    </location>
</feature>
<evidence type="ECO:0000256" key="5">
    <source>
        <dbReference type="ARBA" id="ARBA00022833"/>
    </source>
</evidence>
<evidence type="ECO:0000313" key="13">
    <source>
        <dbReference type="EMBL" id="MDA7417776.1"/>
    </source>
</evidence>
<evidence type="ECO:0000256" key="6">
    <source>
        <dbReference type="ARBA" id="ARBA00023277"/>
    </source>
</evidence>
<dbReference type="InterPro" id="IPR006549">
    <property type="entry name" value="HAD-SF_hydro_IIIA"/>
</dbReference>
<organism evidence="13 14">
    <name type="scientific">Xenophilus arseniciresistens</name>
    <dbReference type="NCBI Taxonomy" id="1283306"/>
    <lineage>
        <taxon>Bacteria</taxon>
        <taxon>Pseudomonadati</taxon>
        <taxon>Pseudomonadota</taxon>
        <taxon>Betaproteobacteria</taxon>
        <taxon>Burkholderiales</taxon>
        <taxon>Comamonadaceae</taxon>
        <taxon>Xenophilus</taxon>
    </lineage>
</organism>
<feature type="site" description="Stabilizes the phosphoryl group" evidence="11">
    <location>
        <position position="108"/>
    </location>
</feature>
<dbReference type="EMBL" id="JAQIPB010000007">
    <property type="protein sequence ID" value="MDA7417776.1"/>
    <property type="molecule type" value="Genomic_DNA"/>
</dbReference>
<comment type="caution">
    <text evidence="13">The sequence shown here is derived from an EMBL/GenBank/DDBJ whole genome shotgun (WGS) entry which is preliminary data.</text>
</comment>
<keyword evidence="5 12" id="KW-0862">Zinc</keyword>
<protein>
    <recommendedName>
        <fullName evidence="7 9">D,D-heptose 1,7-bisphosphate phosphatase</fullName>
        <ecNumber evidence="9">3.1.3.-</ecNumber>
    </recommendedName>
</protein>
<dbReference type="GO" id="GO:0046872">
    <property type="term" value="F:metal ion binding"/>
    <property type="evidence" value="ECO:0007669"/>
    <property type="project" value="UniProtKB-KW"/>
</dbReference>
<dbReference type="InterPro" id="IPR036412">
    <property type="entry name" value="HAD-like_sf"/>
</dbReference>
<comment type="subcellular location">
    <subcellularLocation>
        <location evidence="1 9">Cytoplasm</location>
    </subcellularLocation>
</comment>
<sequence length="181" mass="20023">MRPALFLDRDGVINVDHGYVHTPEKTEFVPGIFELVATANRHGWLVVVVTNQAGIARGYYDEAQFGHYMDWMRQQFEQRGARIDAVYFCPHHPEHGQGAYLQQCDCRKPAPGMLLEAIESHDIDRAASVMVGDTLTDMQAARAAGVGTLLWLTEAPGGAQGLPLTVIRDLREVIPRILASA</sequence>
<gene>
    <name evidence="13" type="primary">gmhB</name>
    <name evidence="13" type="ORF">PGB34_15540</name>
</gene>
<keyword evidence="6 9" id="KW-0119">Carbohydrate metabolism</keyword>
<dbReference type="RefSeq" id="WP_271429013.1">
    <property type="nucleotide sequence ID" value="NZ_JAQIPB010000007.1"/>
</dbReference>
<feature type="binding site" evidence="12">
    <location>
        <position position="10"/>
    </location>
    <ligand>
        <name>Mg(2+)</name>
        <dbReference type="ChEBI" id="CHEBI:18420"/>
    </ligand>
</feature>
<dbReference type="PANTHER" id="PTHR42891">
    <property type="entry name" value="D-GLYCERO-BETA-D-MANNO-HEPTOSE-1,7-BISPHOSPHATE 7-PHOSPHATASE"/>
    <property type="match status" value="1"/>
</dbReference>
<keyword evidence="12" id="KW-0460">Magnesium</keyword>
<keyword evidence="3 12" id="KW-0479">Metal-binding</keyword>
<evidence type="ECO:0000256" key="4">
    <source>
        <dbReference type="ARBA" id="ARBA00022801"/>
    </source>
</evidence>
<feature type="binding site" evidence="12">
    <location>
        <position position="104"/>
    </location>
    <ligand>
        <name>Zn(2+)</name>
        <dbReference type="ChEBI" id="CHEBI:29105"/>
    </ligand>
</feature>
<dbReference type="Pfam" id="PF13242">
    <property type="entry name" value="Hydrolase_like"/>
    <property type="match status" value="1"/>
</dbReference>
<dbReference type="GO" id="GO:0005975">
    <property type="term" value="P:carbohydrate metabolic process"/>
    <property type="evidence" value="ECO:0007669"/>
    <property type="project" value="InterPro"/>
</dbReference>
<evidence type="ECO:0000256" key="3">
    <source>
        <dbReference type="ARBA" id="ARBA00022723"/>
    </source>
</evidence>
<dbReference type="AlphaFoldDB" id="A0AAE3NBE1"/>
<reference evidence="13" key="1">
    <citation type="submission" date="2023-01" db="EMBL/GenBank/DDBJ databases">
        <title>Xenophilus mangrovi sp. nov., isolated from soil of Mangrove nature reserve.</title>
        <authorList>
            <person name="Xu S."/>
            <person name="Liu Z."/>
            <person name="Xu Y."/>
        </authorList>
    </citation>
    <scope>NUCLEOTIDE SEQUENCE</scope>
    <source>
        <strain evidence="13">YW8</strain>
    </source>
</reference>
<evidence type="ECO:0000256" key="7">
    <source>
        <dbReference type="ARBA" id="ARBA00031828"/>
    </source>
</evidence>
<dbReference type="NCBIfam" id="NF006506">
    <property type="entry name" value="PRK08942.1"/>
    <property type="match status" value="1"/>
</dbReference>
<keyword evidence="14" id="KW-1185">Reference proteome</keyword>
<dbReference type="NCBIfam" id="TIGR00213">
    <property type="entry name" value="GmhB_yaeD"/>
    <property type="match status" value="1"/>
</dbReference>
<feature type="binding site" evidence="12">
    <location>
        <position position="133"/>
    </location>
    <ligand>
        <name>Mg(2+)</name>
        <dbReference type="ChEBI" id="CHEBI:18420"/>
    </ligand>
</feature>
<evidence type="ECO:0000256" key="1">
    <source>
        <dbReference type="ARBA" id="ARBA00004496"/>
    </source>
</evidence>
<feature type="binding site" evidence="12">
    <location>
        <position position="91"/>
    </location>
    <ligand>
        <name>Zn(2+)</name>
        <dbReference type="ChEBI" id="CHEBI:29105"/>
    </ligand>
</feature>